<feature type="compositionally biased region" description="Pro residues" evidence="9">
    <location>
        <begin position="254"/>
        <end position="264"/>
    </location>
</feature>
<dbReference type="InterPro" id="IPR036959">
    <property type="entry name" value="Peptidase_C12_UCH_sf"/>
</dbReference>
<comment type="caution">
    <text evidence="11">The sequence shown here is derived from an EMBL/GenBank/DDBJ whole genome shotgun (WGS) entry which is preliminary data.</text>
</comment>
<feature type="active site" description="Proton donor" evidence="7">
    <location>
        <position position="192"/>
    </location>
</feature>
<keyword evidence="6 7" id="KW-0788">Thiol protease</keyword>
<keyword evidence="12" id="KW-1185">Reference proteome</keyword>
<dbReference type="PANTHER" id="PTHR10589:SF17">
    <property type="entry name" value="UBIQUITIN CARBOXYL-TERMINAL HYDROLASE"/>
    <property type="match status" value="1"/>
</dbReference>
<evidence type="ECO:0000256" key="1">
    <source>
        <dbReference type="ARBA" id="ARBA00000707"/>
    </source>
</evidence>
<accession>A0A8H7VBC3</accession>
<dbReference type="Gene3D" id="3.40.532.10">
    <property type="entry name" value="Peptidase C12, ubiquitin carboxyl-terminal hydrolase"/>
    <property type="match status" value="1"/>
</dbReference>
<dbReference type="PANTHER" id="PTHR10589">
    <property type="entry name" value="UBIQUITIN CARBOXYL-TERMINAL HYDROLASE"/>
    <property type="match status" value="1"/>
</dbReference>
<evidence type="ECO:0000256" key="5">
    <source>
        <dbReference type="ARBA" id="ARBA00022801"/>
    </source>
</evidence>
<evidence type="ECO:0000256" key="2">
    <source>
        <dbReference type="ARBA" id="ARBA00009326"/>
    </source>
</evidence>
<reference evidence="11" key="1">
    <citation type="submission" date="2020-12" db="EMBL/GenBank/DDBJ databases">
        <title>Metabolic potential, ecology and presence of endohyphal bacteria is reflected in genomic diversity of Mucoromycotina.</title>
        <authorList>
            <person name="Muszewska A."/>
            <person name="Okrasinska A."/>
            <person name="Steczkiewicz K."/>
            <person name="Drgas O."/>
            <person name="Orlowska M."/>
            <person name="Perlinska-Lenart U."/>
            <person name="Aleksandrzak-Piekarczyk T."/>
            <person name="Szatraj K."/>
            <person name="Zielenkiewicz U."/>
            <person name="Pilsyk S."/>
            <person name="Malc E."/>
            <person name="Mieczkowski P."/>
            <person name="Kruszewska J.S."/>
            <person name="Biernat P."/>
            <person name="Pawlowska J."/>
        </authorList>
    </citation>
    <scope>NUCLEOTIDE SEQUENCE</scope>
    <source>
        <strain evidence="11">CBS 226.32</strain>
    </source>
</reference>
<evidence type="ECO:0000256" key="7">
    <source>
        <dbReference type="PROSITE-ProRule" id="PRU01393"/>
    </source>
</evidence>
<dbReference type="GO" id="GO:0004843">
    <property type="term" value="F:cysteine-type deubiquitinase activity"/>
    <property type="evidence" value="ECO:0007669"/>
    <property type="project" value="UniProtKB-UniRule"/>
</dbReference>
<dbReference type="InterPro" id="IPR038765">
    <property type="entry name" value="Papain-like_cys_pep_sf"/>
</dbReference>
<keyword evidence="3 7" id="KW-0645">Protease</keyword>
<comment type="similarity">
    <text evidence="2 7 8">Belongs to the peptidase C12 family.</text>
</comment>
<evidence type="ECO:0000313" key="12">
    <source>
        <dbReference type="Proteomes" id="UP000650833"/>
    </source>
</evidence>
<feature type="site" description="Important for enzyme activity" evidence="7">
    <location>
        <position position="207"/>
    </location>
</feature>
<evidence type="ECO:0000256" key="6">
    <source>
        <dbReference type="ARBA" id="ARBA00022807"/>
    </source>
</evidence>
<evidence type="ECO:0000256" key="8">
    <source>
        <dbReference type="RuleBase" id="RU361215"/>
    </source>
</evidence>
<feature type="region of interest" description="Disordered" evidence="9">
    <location>
        <begin position="242"/>
        <end position="264"/>
    </location>
</feature>
<evidence type="ECO:0000256" key="9">
    <source>
        <dbReference type="SAM" id="MobiDB-lite"/>
    </source>
</evidence>
<dbReference type="PROSITE" id="PS00140">
    <property type="entry name" value="UCH_1"/>
    <property type="match status" value="1"/>
</dbReference>
<feature type="domain" description="UCH catalytic" evidence="10">
    <location>
        <begin position="30"/>
        <end position="250"/>
    </location>
</feature>
<dbReference type="InterPro" id="IPR001578">
    <property type="entry name" value="Peptidase_C12_UCH"/>
</dbReference>
<dbReference type="Pfam" id="PF01088">
    <property type="entry name" value="Peptidase_C12"/>
    <property type="match status" value="1"/>
</dbReference>
<dbReference type="FunFam" id="3.40.532.10:FF:000006">
    <property type="entry name" value="Ubiquitin carboxyl-terminal hydrolase"/>
    <property type="match status" value="1"/>
</dbReference>
<dbReference type="Proteomes" id="UP000650833">
    <property type="component" value="Unassembled WGS sequence"/>
</dbReference>
<dbReference type="AlphaFoldDB" id="A0A8H7VBC3"/>
<protein>
    <recommendedName>
        <fullName evidence="8">Ubiquitin carboxyl-terminal hydrolase</fullName>
        <ecNumber evidence="8">3.4.19.12</ecNumber>
    </recommendedName>
</protein>
<feature type="site" description="Transition state stabilizer" evidence="7">
    <location>
        <position position="114"/>
    </location>
</feature>
<gene>
    <name evidence="11" type="ORF">INT46_005839</name>
</gene>
<dbReference type="SUPFAM" id="SSF54001">
    <property type="entry name" value="Cysteine proteinases"/>
    <property type="match status" value="1"/>
</dbReference>
<evidence type="ECO:0000256" key="4">
    <source>
        <dbReference type="ARBA" id="ARBA00022786"/>
    </source>
</evidence>
<dbReference type="EMBL" id="JAEPRC010000116">
    <property type="protein sequence ID" value="KAG2208164.1"/>
    <property type="molecule type" value="Genomic_DNA"/>
</dbReference>
<keyword evidence="5 7" id="KW-0378">Hydrolase</keyword>
<evidence type="ECO:0000256" key="3">
    <source>
        <dbReference type="ARBA" id="ARBA00022670"/>
    </source>
</evidence>
<evidence type="ECO:0000259" key="10">
    <source>
        <dbReference type="PROSITE" id="PS52048"/>
    </source>
</evidence>
<sequence length="264" mass="30005">MTVKRDILISEEPELSQEQDEEVIIKKKIKWLPLEANPDVWNKIIHNNAVDPGWSFTDVYGFDSESLAMIPRPVAAIIFLFPITDAYEEFREKEETHLKVHEQNISPNLIYYKQTISNACGMMALLHSIANNDHLVVGPGVFQTILQETGNMSPEERAEYLENCSDLAQIHASGANEGQTETPDITEQLRLHFICFVEVDDHLYELDGRRSFPINHGKCTNFVETTAKIMTQFIERNPEEKEYSAIAFSQTSNNPPPPPPPPLP</sequence>
<proteinExistence type="inferred from homology"/>
<dbReference type="PROSITE" id="PS52048">
    <property type="entry name" value="UCH_DOMAIN"/>
    <property type="match status" value="1"/>
</dbReference>
<feature type="active site" description="Nucleophile" evidence="7">
    <location>
        <position position="120"/>
    </location>
</feature>
<dbReference type="OrthoDB" id="427186at2759"/>
<dbReference type="GO" id="GO:0005737">
    <property type="term" value="C:cytoplasm"/>
    <property type="evidence" value="ECO:0007669"/>
    <property type="project" value="TreeGrafter"/>
</dbReference>
<dbReference type="InterPro" id="IPR057254">
    <property type="entry name" value="UCH_AS"/>
</dbReference>
<dbReference type="GO" id="GO:0006511">
    <property type="term" value="P:ubiquitin-dependent protein catabolic process"/>
    <property type="evidence" value="ECO:0007669"/>
    <property type="project" value="UniProtKB-UniRule"/>
</dbReference>
<keyword evidence="4 7" id="KW-0833">Ubl conjugation pathway</keyword>
<dbReference type="EC" id="3.4.19.12" evidence="8"/>
<name>A0A8H7VBC3_9FUNG</name>
<organism evidence="11 12">
    <name type="scientific">Mucor plumbeus</name>
    <dbReference type="NCBI Taxonomy" id="97098"/>
    <lineage>
        <taxon>Eukaryota</taxon>
        <taxon>Fungi</taxon>
        <taxon>Fungi incertae sedis</taxon>
        <taxon>Mucoromycota</taxon>
        <taxon>Mucoromycotina</taxon>
        <taxon>Mucoromycetes</taxon>
        <taxon>Mucorales</taxon>
        <taxon>Mucorineae</taxon>
        <taxon>Mucoraceae</taxon>
        <taxon>Mucor</taxon>
    </lineage>
</organism>
<dbReference type="PRINTS" id="PR00707">
    <property type="entry name" value="UBCTHYDRLASE"/>
</dbReference>
<dbReference type="GO" id="GO:0016579">
    <property type="term" value="P:protein deubiquitination"/>
    <property type="evidence" value="ECO:0007669"/>
    <property type="project" value="TreeGrafter"/>
</dbReference>
<evidence type="ECO:0000313" key="11">
    <source>
        <dbReference type="EMBL" id="KAG2208164.1"/>
    </source>
</evidence>
<comment type="catalytic activity">
    <reaction evidence="1 7 8">
        <text>Thiol-dependent hydrolysis of ester, thioester, amide, peptide and isopeptide bonds formed by the C-terminal Gly of ubiquitin (a 76-residue protein attached to proteins as an intracellular targeting signal).</text>
        <dbReference type="EC" id="3.4.19.12"/>
    </reaction>
</comment>
<dbReference type="CDD" id="cd09616">
    <property type="entry name" value="Peptidase_C12_UCH_L1_L3"/>
    <property type="match status" value="1"/>
</dbReference>